<reference evidence="1" key="1">
    <citation type="submission" date="2022-03" db="EMBL/GenBank/DDBJ databases">
        <authorList>
            <person name="Tunstrom K."/>
        </authorList>
    </citation>
    <scope>NUCLEOTIDE SEQUENCE</scope>
</reference>
<name>A0AAU9VDK3_EUPED</name>
<dbReference type="Proteomes" id="UP001153954">
    <property type="component" value="Unassembled WGS sequence"/>
</dbReference>
<protein>
    <submittedName>
        <fullName evidence="1">Uncharacterized protein</fullName>
    </submittedName>
</protein>
<proteinExistence type="predicted"/>
<comment type="caution">
    <text evidence="1">The sequence shown here is derived from an EMBL/GenBank/DDBJ whole genome shotgun (WGS) entry which is preliminary data.</text>
</comment>
<organism evidence="1 2">
    <name type="scientific">Euphydryas editha</name>
    <name type="common">Edith's checkerspot</name>
    <dbReference type="NCBI Taxonomy" id="104508"/>
    <lineage>
        <taxon>Eukaryota</taxon>
        <taxon>Metazoa</taxon>
        <taxon>Ecdysozoa</taxon>
        <taxon>Arthropoda</taxon>
        <taxon>Hexapoda</taxon>
        <taxon>Insecta</taxon>
        <taxon>Pterygota</taxon>
        <taxon>Neoptera</taxon>
        <taxon>Endopterygota</taxon>
        <taxon>Lepidoptera</taxon>
        <taxon>Glossata</taxon>
        <taxon>Ditrysia</taxon>
        <taxon>Papilionoidea</taxon>
        <taxon>Nymphalidae</taxon>
        <taxon>Nymphalinae</taxon>
        <taxon>Euphydryas</taxon>
    </lineage>
</organism>
<gene>
    <name evidence="1" type="ORF">EEDITHA_LOCUS22782</name>
</gene>
<keyword evidence="2" id="KW-1185">Reference proteome</keyword>
<dbReference type="AlphaFoldDB" id="A0AAU9VDK3"/>
<accession>A0AAU9VDK3</accession>
<evidence type="ECO:0000313" key="1">
    <source>
        <dbReference type="EMBL" id="CAH2108886.1"/>
    </source>
</evidence>
<dbReference type="EMBL" id="CAKOGL010000043">
    <property type="protein sequence ID" value="CAH2108886.1"/>
    <property type="molecule type" value="Genomic_DNA"/>
</dbReference>
<evidence type="ECO:0000313" key="2">
    <source>
        <dbReference type="Proteomes" id="UP001153954"/>
    </source>
</evidence>
<sequence>MDAIKLMCDSQNTESTIRRNFVLNTLKKDLKDQLQATKIDKLLFSENLAETLKAAKAISKSGADQKETPSKQ</sequence>